<accession>A0ABR1UVB2</accession>
<sequence>MHTLSQAAALLAACAVGGVHAASPTSGILEVDLAFPRNQTYAPTARLPIVFAYQNPELATALRARVSFTVWNWDNMGNTTASANLDLGQANLSSRDPFLHYDFFPGFEAEGHYLLTWTAGWDNCTEESLGQTYTSTRIAHRTKTHSVLFTISNSAPAIDLVAATDNKDFVAESMPTPSPCRVQIDSAAASSMAASMTARACKYTQVVPPRRESSVRQRTKARRSSWL</sequence>
<evidence type="ECO:0000256" key="1">
    <source>
        <dbReference type="SAM" id="SignalP"/>
    </source>
</evidence>
<protein>
    <recommendedName>
        <fullName evidence="2">DUF7136 domain-containing protein</fullName>
    </recommendedName>
</protein>
<dbReference type="RefSeq" id="XP_066661475.1">
    <property type="nucleotide sequence ID" value="XM_066819287.1"/>
</dbReference>
<feature type="domain" description="DUF7136" evidence="2">
    <location>
        <begin position="170"/>
        <end position="205"/>
    </location>
</feature>
<dbReference type="Proteomes" id="UP001433268">
    <property type="component" value="Unassembled WGS sequence"/>
</dbReference>
<keyword evidence="4" id="KW-1185">Reference proteome</keyword>
<evidence type="ECO:0000313" key="4">
    <source>
        <dbReference type="Proteomes" id="UP001433268"/>
    </source>
</evidence>
<feature type="domain" description="DUF7136" evidence="2">
    <location>
        <begin position="25"/>
        <end position="168"/>
    </location>
</feature>
<reference evidence="3 4" key="1">
    <citation type="submission" date="2023-01" db="EMBL/GenBank/DDBJ databases">
        <title>Analysis of 21 Apiospora genomes using comparative genomics revels a genus with tremendous synthesis potential of carbohydrate active enzymes and secondary metabolites.</title>
        <authorList>
            <person name="Sorensen T."/>
        </authorList>
    </citation>
    <scope>NUCLEOTIDE SEQUENCE [LARGE SCALE GENOMIC DNA]</scope>
    <source>
        <strain evidence="3 4">CBS 114990</strain>
    </source>
</reference>
<name>A0ABR1UVB2_9PEZI</name>
<organism evidence="3 4">
    <name type="scientific">Apiospora hydei</name>
    <dbReference type="NCBI Taxonomy" id="1337664"/>
    <lineage>
        <taxon>Eukaryota</taxon>
        <taxon>Fungi</taxon>
        <taxon>Dikarya</taxon>
        <taxon>Ascomycota</taxon>
        <taxon>Pezizomycotina</taxon>
        <taxon>Sordariomycetes</taxon>
        <taxon>Xylariomycetidae</taxon>
        <taxon>Amphisphaeriales</taxon>
        <taxon>Apiosporaceae</taxon>
        <taxon>Apiospora</taxon>
    </lineage>
</organism>
<evidence type="ECO:0000313" key="3">
    <source>
        <dbReference type="EMBL" id="KAK8062876.1"/>
    </source>
</evidence>
<evidence type="ECO:0000259" key="2">
    <source>
        <dbReference type="Pfam" id="PF23584"/>
    </source>
</evidence>
<dbReference type="Pfam" id="PF23584">
    <property type="entry name" value="DUF7136"/>
    <property type="match status" value="2"/>
</dbReference>
<comment type="caution">
    <text evidence="3">The sequence shown here is derived from an EMBL/GenBank/DDBJ whole genome shotgun (WGS) entry which is preliminary data.</text>
</comment>
<dbReference type="GeneID" id="92052347"/>
<feature type="signal peptide" evidence="1">
    <location>
        <begin position="1"/>
        <end position="21"/>
    </location>
</feature>
<proteinExistence type="predicted"/>
<feature type="chain" id="PRO_5045359593" description="DUF7136 domain-containing protein" evidence="1">
    <location>
        <begin position="22"/>
        <end position="227"/>
    </location>
</feature>
<dbReference type="InterPro" id="IPR055560">
    <property type="entry name" value="DUF7136"/>
</dbReference>
<keyword evidence="1" id="KW-0732">Signal</keyword>
<dbReference type="EMBL" id="JAQQWN010000010">
    <property type="protein sequence ID" value="KAK8062876.1"/>
    <property type="molecule type" value="Genomic_DNA"/>
</dbReference>
<gene>
    <name evidence="3" type="ORF">PG997_014973</name>
</gene>